<dbReference type="PANTHER" id="PTHR20883:SF48">
    <property type="entry name" value="ECTOINE DIOXYGENASE"/>
    <property type="match status" value="1"/>
</dbReference>
<gene>
    <name evidence="2" type="ORF">UABAM_00007</name>
</gene>
<sequence length="303" mass="35081">MQVNLTSQQIEHYREKGYMVIENLLSVQELKKWSQVINRAIEKRGQNLLPFGRARCAVRDQRIKTTRTLRSTLRSIKRFLYKNKNVIQKKPSTGQGKPQLVQEYANLWEDVPEYRELILDKRIGKMAVELEGISSVRVWTEKVLFKPAWGDPSPWHADVPYSSYDSHHSPTFWIALEDATLRNGCMHYLPGSHKLRGFELPKIDRNLGSHVGTFFQLFPQYKDMESVAVELKAGSCVVHNSLIVHGAGANMTSHTRKAVNITFIPSNVTYNGKKTYYFPQEYWDSLQQGQMFDDKYHPVVYQS</sequence>
<dbReference type="AlphaFoldDB" id="A0A5S9F0S6"/>
<comment type="cofactor">
    <cofactor evidence="1">
        <name>Fe(2+)</name>
        <dbReference type="ChEBI" id="CHEBI:29033"/>
    </cofactor>
</comment>
<accession>A0A5S9F0S6</accession>
<dbReference type="EMBL" id="AP019860">
    <property type="protein sequence ID" value="BBM81668.1"/>
    <property type="molecule type" value="Genomic_DNA"/>
</dbReference>
<evidence type="ECO:0000256" key="1">
    <source>
        <dbReference type="ARBA" id="ARBA00001954"/>
    </source>
</evidence>
<evidence type="ECO:0000313" key="2">
    <source>
        <dbReference type="EMBL" id="BBM81668.1"/>
    </source>
</evidence>
<dbReference type="OrthoDB" id="9814777at2"/>
<reference evidence="2 3" key="1">
    <citation type="submission" date="2019-08" db="EMBL/GenBank/DDBJ databases">
        <title>Complete genome sequence of Candidatus Uab amorphum.</title>
        <authorList>
            <person name="Shiratori T."/>
            <person name="Suzuki S."/>
            <person name="Kakizawa Y."/>
            <person name="Ishida K."/>
        </authorList>
    </citation>
    <scope>NUCLEOTIDE SEQUENCE [LARGE SCALE GENOMIC DNA]</scope>
    <source>
        <strain evidence="2 3">SRT547</strain>
    </source>
</reference>
<keyword evidence="3" id="KW-1185">Reference proteome</keyword>
<dbReference type="GO" id="GO:0016706">
    <property type="term" value="F:2-oxoglutarate-dependent dioxygenase activity"/>
    <property type="evidence" value="ECO:0007669"/>
    <property type="project" value="UniProtKB-ARBA"/>
</dbReference>
<dbReference type="PANTHER" id="PTHR20883">
    <property type="entry name" value="PHYTANOYL-COA DIOXYGENASE DOMAIN CONTAINING 1"/>
    <property type="match status" value="1"/>
</dbReference>
<dbReference type="SUPFAM" id="SSF51197">
    <property type="entry name" value="Clavaminate synthase-like"/>
    <property type="match status" value="1"/>
</dbReference>
<name>A0A5S9F0S6_UABAM</name>
<dbReference type="Pfam" id="PF05721">
    <property type="entry name" value="PhyH"/>
    <property type="match status" value="1"/>
</dbReference>
<proteinExistence type="predicted"/>
<dbReference type="RefSeq" id="WP_151965941.1">
    <property type="nucleotide sequence ID" value="NZ_AP019860.1"/>
</dbReference>
<dbReference type="GO" id="GO:0005506">
    <property type="term" value="F:iron ion binding"/>
    <property type="evidence" value="ECO:0007669"/>
    <property type="project" value="UniProtKB-ARBA"/>
</dbReference>
<protein>
    <submittedName>
        <fullName evidence="2">SnoK</fullName>
    </submittedName>
</protein>
<dbReference type="InterPro" id="IPR008775">
    <property type="entry name" value="Phytyl_CoA_dOase-like"/>
</dbReference>
<dbReference type="Gene3D" id="2.60.120.620">
    <property type="entry name" value="q2cbj1_9rhob like domain"/>
    <property type="match status" value="1"/>
</dbReference>
<dbReference type="Proteomes" id="UP000326354">
    <property type="component" value="Chromosome"/>
</dbReference>
<organism evidence="2 3">
    <name type="scientific">Uabimicrobium amorphum</name>
    <dbReference type="NCBI Taxonomy" id="2596890"/>
    <lineage>
        <taxon>Bacteria</taxon>
        <taxon>Pseudomonadati</taxon>
        <taxon>Planctomycetota</taxon>
        <taxon>Candidatus Uabimicrobiia</taxon>
        <taxon>Candidatus Uabimicrobiales</taxon>
        <taxon>Candidatus Uabimicrobiaceae</taxon>
        <taxon>Candidatus Uabimicrobium</taxon>
    </lineage>
</organism>
<evidence type="ECO:0000313" key="3">
    <source>
        <dbReference type="Proteomes" id="UP000326354"/>
    </source>
</evidence>
<dbReference type="KEGG" id="uam:UABAM_00007"/>